<feature type="coiled-coil region" evidence="6">
    <location>
        <begin position="174"/>
        <end position="208"/>
    </location>
</feature>
<feature type="binding site" evidence="6">
    <location>
        <begin position="32"/>
        <end position="39"/>
    </location>
    <ligand>
        <name>ATP</name>
        <dbReference type="ChEBI" id="CHEBI:30616"/>
    </ligand>
</feature>
<dbReference type="Pfam" id="PF02463">
    <property type="entry name" value="SMC_N"/>
    <property type="match status" value="1"/>
</dbReference>
<dbReference type="Gene3D" id="3.40.50.300">
    <property type="entry name" value="P-loop containing nucleotide triphosphate hydrolases"/>
    <property type="match status" value="2"/>
</dbReference>
<evidence type="ECO:0000256" key="1">
    <source>
        <dbReference type="ARBA" id="ARBA00022490"/>
    </source>
</evidence>
<organism evidence="8 9">
    <name type="scientific">Veillonella montpellierensis DNF00314</name>
    <dbReference type="NCBI Taxonomy" id="1401067"/>
    <lineage>
        <taxon>Bacteria</taxon>
        <taxon>Bacillati</taxon>
        <taxon>Bacillota</taxon>
        <taxon>Negativicutes</taxon>
        <taxon>Veillonellales</taxon>
        <taxon>Veillonellaceae</taxon>
        <taxon>Veillonella</taxon>
    </lineage>
</organism>
<comment type="function">
    <text evidence="6">Required for chromosome condensation and partitioning.</text>
</comment>
<dbReference type="SMART" id="SM00968">
    <property type="entry name" value="SMC_hinge"/>
    <property type="match status" value="1"/>
</dbReference>
<dbReference type="eggNOG" id="COG1196">
    <property type="taxonomic scope" value="Bacteria"/>
</dbReference>
<name>A0A096AK17_9FIRM</name>
<comment type="subcellular location">
    <subcellularLocation>
        <location evidence="6">Cytoplasm</location>
    </subcellularLocation>
</comment>
<dbReference type="Pfam" id="PF06470">
    <property type="entry name" value="SMC_hinge"/>
    <property type="match status" value="1"/>
</dbReference>
<evidence type="ECO:0000313" key="9">
    <source>
        <dbReference type="Proteomes" id="UP000029628"/>
    </source>
</evidence>
<keyword evidence="4 6" id="KW-0175">Coiled coil</keyword>
<dbReference type="Gene3D" id="3.30.70.1620">
    <property type="match status" value="1"/>
</dbReference>
<dbReference type="RefSeq" id="WP_038152401.1">
    <property type="nucleotide sequence ID" value="NZ_JRNT01000009.1"/>
</dbReference>
<keyword evidence="1 6" id="KW-0963">Cytoplasm</keyword>
<comment type="similarity">
    <text evidence="6">Belongs to the SMC family.</text>
</comment>
<dbReference type="GO" id="GO:0016887">
    <property type="term" value="F:ATP hydrolysis activity"/>
    <property type="evidence" value="ECO:0007669"/>
    <property type="project" value="InterPro"/>
</dbReference>
<dbReference type="GO" id="GO:0006260">
    <property type="term" value="P:DNA replication"/>
    <property type="evidence" value="ECO:0007669"/>
    <property type="project" value="UniProtKB-UniRule"/>
</dbReference>
<comment type="subunit">
    <text evidence="6">Homodimer.</text>
</comment>
<feature type="coiled-coil region" evidence="6">
    <location>
        <begin position="818"/>
        <end position="937"/>
    </location>
</feature>
<accession>A0A096AK17</accession>
<dbReference type="NCBIfam" id="TIGR02168">
    <property type="entry name" value="SMC_prok_B"/>
    <property type="match status" value="1"/>
</dbReference>
<sequence>MQLLRLEMKGFKSFADKTVVTFSPGMTAIVGPNGSGKSNITDAIRWVLGESNIRNLRGQKAEDIIFSGTERRRSLGAAEVTLVFDNTDGQLGEELAEVALCRRIYRTGESEFFINKRACRLKDIHLLLADTGLGKDSMAIIGQNRIDAILNSKPEERRLIFEDVAGISRFKLNKEDALRRIHGTERNMERIQDILITLEEQLDPLREKADKTRQYMAWSREKRLIDGALAFHNYKTADRLYTRFENDNLSYIAEINELEAEKTRLDADRQDLQSEMSRGQEQLKEWEASFASQQREEARLAGERKLLEEQCKTAERDKTNCEHRISELEATRKAEAQQILILQHMLTDERQTLERQQNETVMLENKYREASITLQEAQENLRQYQETSDSRHQQHIELVAAMETNKSDMKSLVTRIEESKELEKNIIAETKDLEIKLAKARAEHEQITEQYESSKANRISYIERDKALTSRMKDMNQQLQTIRRTLQKTEGRLELLTQWEEQHEGYVEGTKNILKATAPWRNQVKGAVGELFTVQETYAMAIEIALGGSINHIVTTSSSVAADCVRYLKDTQGGRITLLPMETVHGRVIHTEALQEEGVKGLAVDCIHFDEAYRGIFTYLLGRILVVDSMTRAIEIQKKYHQQLRIVTLTGEQFSPGGSLTGGTSKKRKGSVVARKEEMRHLEQTMTSLQEQQAQLLETLADSEREQEVLQQDRKEIDDKLQQLHLVYTSGETKIDTLMQQRKRNKEILEAQREKCEVYTKTIKQLQETVDHCQGEIDDILSSNREQDISQQMMAKVEELQAIQQSAYESFTTMRISCETLEKTIHDREKEMQQKEETLVSLAERMAPLANEVSSLEHRMIEVLPQQMEELQKQLEQVASETKRLAIGRQDAYTMATNRQASMEEMIEKQQTLDKRYKRVQQQLLDMESRLTRYKLDCERSVASLDELGFTLEEAQAITMSGSVSEWKASQADLLARITELGPINPAAIEEFEEAKERHYFLQTQLDDLDTAKHQLEDVIVEMDTAMSTQLVDVLHVVGEQFQRVFSQLFNGGTAQIVQTDPDNILTSGIDFYIQPPGKKRQQLTLLSGGERALTVIALLFSFLFYRPAPFCVLDEVDAALDEANVERFSQYLRQLDQATQFIVVSHRKTTMEAAEVLQGVTMVEQGISRLLTVAFEDVKEDLT</sequence>
<proteinExistence type="inferred from homology"/>
<evidence type="ECO:0000256" key="3">
    <source>
        <dbReference type="ARBA" id="ARBA00022840"/>
    </source>
</evidence>
<evidence type="ECO:0000256" key="6">
    <source>
        <dbReference type="HAMAP-Rule" id="MF_01894"/>
    </source>
</evidence>
<evidence type="ECO:0000256" key="5">
    <source>
        <dbReference type="ARBA" id="ARBA00023125"/>
    </source>
</evidence>
<dbReference type="SUPFAM" id="SSF75553">
    <property type="entry name" value="Smc hinge domain"/>
    <property type="match status" value="1"/>
</dbReference>
<dbReference type="GO" id="GO:0003677">
    <property type="term" value="F:DNA binding"/>
    <property type="evidence" value="ECO:0007669"/>
    <property type="project" value="UniProtKB-UniRule"/>
</dbReference>
<dbReference type="Gene3D" id="1.20.1060.20">
    <property type="match status" value="1"/>
</dbReference>
<dbReference type="CDD" id="cd03278">
    <property type="entry name" value="ABC_SMC_barmotin"/>
    <property type="match status" value="1"/>
</dbReference>
<feature type="coiled-coil region" evidence="6">
    <location>
        <begin position="241"/>
        <end position="394"/>
    </location>
</feature>
<dbReference type="EMBL" id="JRNT01000009">
    <property type="protein sequence ID" value="KGF47443.1"/>
    <property type="molecule type" value="Genomic_DNA"/>
</dbReference>
<evidence type="ECO:0000256" key="4">
    <source>
        <dbReference type="ARBA" id="ARBA00023054"/>
    </source>
</evidence>
<dbReference type="GO" id="GO:0005524">
    <property type="term" value="F:ATP binding"/>
    <property type="evidence" value="ECO:0007669"/>
    <property type="project" value="UniProtKB-UniRule"/>
</dbReference>
<evidence type="ECO:0000259" key="7">
    <source>
        <dbReference type="SMART" id="SM00968"/>
    </source>
</evidence>
<evidence type="ECO:0000313" key="8">
    <source>
        <dbReference type="EMBL" id="KGF47443.1"/>
    </source>
</evidence>
<dbReference type="Proteomes" id="UP000029628">
    <property type="component" value="Unassembled WGS sequence"/>
</dbReference>
<keyword evidence="5 6" id="KW-0238">DNA-binding</keyword>
<gene>
    <name evidence="6" type="primary">smc</name>
    <name evidence="8" type="ORF">HMPREF0872_04575</name>
</gene>
<dbReference type="GO" id="GO:0007059">
    <property type="term" value="P:chromosome segregation"/>
    <property type="evidence" value="ECO:0007669"/>
    <property type="project" value="UniProtKB-UniRule"/>
</dbReference>
<protein>
    <recommendedName>
        <fullName evidence="6">Chromosome partition protein Smc</fullName>
    </recommendedName>
</protein>
<evidence type="ECO:0000256" key="2">
    <source>
        <dbReference type="ARBA" id="ARBA00022741"/>
    </source>
</evidence>
<keyword evidence="3 6" id="KW-0067">ATP-binding</keyword>
<dbReference type="InterPro" id="IPR010935">
    <property type="entry name" value="SMC_hinge"/>
</dbReference>
<dbReference type="GO" id="GO:0005737">
    <property type="term" value="C:cytoplasm"/>
    <property type="evidence" value="ECO:0007669"/>
    <property type="project" value="UniProtKB-SubCell"/>
</dbReference>
<feature type="domain" description="SMC hinge" evidence="7">
    <location>
        <begin position="522"/>
        <end position="637"/>
    </location>
</feature>
<reference evidence="8 9" key="1">
    <citation type="submission" date="2014-07" db="EMBL/GenBank/DDBJ databases">
        <authorList>
            <person name="McCorrison J."/>
            <person name="Sanka R."/>
            <person name="Torralba M."/>
            <person name="Gillis M."/>
            <person name="Haft D.H."/>
            <person name="Methe B."/>
            <person name="Sutton G."/>
            <person name="Nelson K.E."/>
        </authorList>
    </citation>
    <scope>NUCLEOTIDE SEQUENCE [LARGE SCALE GENOMIC DNA]</scope>
    <source>
        <strain evidence="8 9">DNF00314</strain>
    </source>
</reference>
<dbReference type="InterPro" id="IPR024704">
    <property type="entry name" value="SMC"/>
</dbReference>
<dbReference type="PIRSF" id="PIRSF005719">
    <property type="entry name" value="SMC"/>
    <property type="match status" value="1"/>
</dbReference>
<feature type="coiled-coil region" evidence="6">
    <location>
        <begin position="672"/>
        <end position="769"/>
    </location>
</feature>
<comment type="domain">
    <text evidence="6">Contains large globular domains required for ATP hydrolysis at each terminus and a third globular domain forming a flexible hinge near the middle of the molecule. These domains are separated by coiled-coil structures.</text>
</comment>
<dbReference type="HAMAP" id="MF_01894">
    <property type="entry name" value="Smc_prok"/>
    <property type="match status" value="1"/>
</dbReference>
<comment type="caution">
    <text evidence="8">The sequence shown here is derived from an EMBL/GenBank/DDBJ whole genome shotgun (WGS) entry which is preliminary data.</text>
</comment>
<keyword evidence="9" id="KW-1185">Reference proteome</keyword>
<dbReference type="SUPFAM" id="SSF52540">
    <property type="entry name" value="P-loop containing nucleoside triphosphate hydrolases"/>
    <property type="match status" value="1"/>
</dbReference>
<feature type="coiled-coil region" evidence="6">
    <location>
        <begin position="423"/>
        <end position="492"/>
    </location>
</feature>
<dbReference type="InterPro" id="IPR036277">
    <property type="entry name" value="SMC_hinge_sf"/>
</dbReference>
<dbReference type="InterPro" id="IPR027417">
    <property type="entry name" value="P-loop_NTPase"/>
</dbReference>
<dbReference type="GO" id="GO:0007062">
    <property type="term" value="P:sister chromatid cohesion"/>
    <property type="evidence" value="ECO:0007669"/>
    <property type="project" value="InterPro"/>
</dbReference>
<dbReference type="GO" id="GO:0005694">
    <property type="term" value="C:chromosome"/>
    <property type="evidence" value="ECO:0007669"/>
    <property type="project" value="InterPro"/>
</dbReference>
<dbReference type="GO" id="GO:0030261">
    <property type="term" value="P:chromosome condensation"/>
    <property type="evidence" value="ECO:0007669"/>
    <property type="project" value="InterPro"/>
</dbReference>
<dbReference type="InterPro" id="IPR003395">
    <property type="entry name" value="RecF/RecN/SMC_N"/>
</dbReference>
<dbReference type="AlphaFoldDB" id="A0A096AK17"/>
<dbReference type="Gene3D" id="6.10.140.1720">
    <property type="match status" value="1"/>
</dbReference>
<keyword evidence="2 6" id="KW-0547">Nucleotide-binding</keyword>
<dbReference type="PANTHER" id="PTHR43977">
    <property type="entry name" value="STRUCTURAL MAINTENANCE OF CHROMOSOMES PROTEIN 3"/>
    <property type="match status" value="1"/>
</dbReference>
<dbReference type="InterPro" id="IPR011890">
    <property type="entry name" value="SMC_prok"/>
</dbReference>